<keyword evidence="2" id="KW-1185">Reference proteome</keyword>
<organism evidence="1 2">
    <name type="scientific">Chryseobacterium oleae</name>
    <dbReference type="NCBI Taxonomy" id="491207"/>
    <lineage>
        <taxon>Bacteria</taxon>
        <taxon>Pseudomonadati</taxon>
        <taxon>Bacteroidota</taxon>
        <taxon>Flavobacteriia</taxon>
        <taxon>Flavobacteriales</taxon>
        <taxon>Weeksellaceae</taxon>
        <taxon>Chryseobacterium group</taxon>
        <taxon>Chryseobacterium</taxon>
    </lineage>
</organism>
<evidence type="ECO:0000313" key="2">
    <source>
        <dbReference type="Proteomes" id="UP000198769"/>
    </source>
</evidence>
<name>A0A1I4YQZ8_CHROL</name>
<reference evidence="2" key="1">
    <citation type="submission" date="2016-10" db="EMBL/GenBank/DDBJ databases">
        <authorList>
            <person name="Varghese N."/>
            <person name="Submissions S."/>
        </authorList>
    </citation>
    <scope>NUCLEOTIDE SEQUENCE [LARGE SCALE GENOMIC DNA]</scope>
    <source>
        <strain evidence="2">DSM 25575</strain>
    </source>
</reference>
<gene>
    <name evidence="1" type="ORF">SAMN05421594_2621</name>
</gene>
<accession>A0A1I4YQZ8</accession>
<dbReference type="RefSeq" id="WP_090024827.1">
    <property type="nucleotide sequence ID" value="NZ_FOVD01000003.1"/>
</dbReference>
<dbReference type="EMBL" id="FOVD01000003">
    <property type="protein sequence ID" value="SFN40478.1"/>
    <property type="molecule type" value="Genomic_DNA"/>
</dbReference>
<dbReference type="OrthoDB" id="1220079at2"/>
<dbReference type="Proteomes" id="UP000198769">
    <property type="component" value="Unassembled WGS sequence"/>
</dbReference>
<dbReference type="PROSITE" id="PS51257">
    <property type="entry name" value="PROKAR_LIPOPROTEIN"/>
    <property type="match status" value="1"/>
</dbReference>
<sequence length="440" mass="48030">MKNNYRKSKIYEKGSLLIIFYLFSFLMLTSCEQNEPEGNGTLGAPETQNLKKMGDITLQKNVIILNEESISAISSTNNREIIFSRSSPQTDSIQTGSILTGTQLDGDQVHTILAKVTSVSKVQNQIFVQTESAKLEEFIYSGTISGTYDPAENKPVNINGKMANYVPLKGFTTPNLVNGIENLERKSSGASQKLIEFNRFNFDKTIPLPTQQAGPVSVASNVHIKGGFTPKIDYKIDFSFGRLTNFEVNFMMDEIALQTFANIQGSLGYTVSVTDYLNIPIAPIVLGPTGLILSPTVSAGPYVGIAATGKAQVKLLDITGNANILVGRNPSMNVSLKKEDDLRITNLEGNVNAEAGVEAKGAVGLMFITVPLANSGLKGRVSAVPSLGVVLIPERKGVIDLKARIQANLFYGFGVNPFRYEGTFPLIQKEYPIYHRDFYF</sequence>
<evidence type="ECO:0000313" key="1">
    <source>
        <dbReference type="EMBL" id="SFN40478.1"/>
    </source>
</evidence>
<protein>
    <submittedName>
        <fullName evidence="1">Uncharacterized protein</fullName>
    </submittedName>
</protein>
<dbReference type="AlphaFoldDB" id="A0A1I4YQZ8"/>
<proteinExistence type="predicted"/>